<keyword evidence="3" id="KW-0067">ATP-binding</keyword>
<dbReference type="Gene3D" id="3.30.470.20">
    <property type="entry name" value="ATP-grasp fold, B domain"/>
    <property type="match status" value="1"/>
</dbReference>
<evidence type="ECO:0000256" key="2">
    <source>
        <dbReference type="ARBA" id="ARBA00022598"/>
    </source>
</evidence>
<dbReference type="Gene3D" id="3.30.1490.20">
    <property type="entry name" value="ATP-grasp fold, A domain"/>
    <property type="match status" value="1"/>
</dbReference>
<reference evidence="5" key="1">
    <citation type="submission" date="2023-03" db="EMBL/GenBank/DDBJ databases">
        <title>Stygiobacter electus gen. nov., sp. nov., facultatively anaerobic thermotolerant bacterium of the class Ignavibacteria from a well of Yessentuki mineral water deposit.</title>
        <authorList>
            <person name="Podosokorskaya O.A."/>
            <person name="Elcheninov A.G."/>
            <person name="Petrova N.F."/>
            <person name="Zavarzina D.G."/>
            <person name="Kublanov I.V."/>
            <person name="Merkel A.Y."/>
        </authorList>
    </citation>
    <scope>NUCLEOTIDE SEQUENCE</scope>
    <source>
        <strain evidence="5">09-Me</strain>
    </source>
</reference>
<keyword evidence="6" id="KW-1185">Reference proteome</keyword>
<sequence length="353" mass="40703">MKVAIVFNEAAPEIYNNLKENLKKVNFEANFDLETPDPILEFNYMHKALIQEGYDAYLLNIKDDFLTFIKDYEKNKPDVVFNLVELYKDQPKFEMNFTGLLELMGVAYTGASPMALATCQNKTLTKRIINTLGIKTPKFKFIKSMDQSFRVELNYPLIVKPAFEDASVGIDNNSIVNNVDELKKRVEYIFNSLQQPSLVEEFIEGRELNVAVFGDKDLKVLPISEIDFSEMPKNLYPIVSFQAKWDPFHEAYHKTIPICPAQLPKEIEEEAKEIAIKCFKAVGVRDYARVDMRLSSKDNQLYVLEVNPNPDLQEGAGFMRSAHYAGYSYSKMLSMIVELAYQRKSEIDKRFRN</sequence>
<dbReference type="InterPro" id="IPR013815">
    <property type="entry name" value="ATP_grasp_subdomain_1"/>
</dbReference>
<evidence type="ECO:0000256" key="1">
    <source>
        <dbReference type="ARBA" id="ARBA00010871"/>
    </source>
</evidence>
<evidence type="ECO:0000313" key="6">
    <source>
        <dbReference type="Proteomes" id="UP001221302"/>
    </source>
</evidence>
<dbReference type="PROSITE" id="PS50975">
    <property type="entry name" value="ATP_GRASP"/>
    <property type="match status" value="1"/>
</dbReference>
<dbReference type="GO" id="GO:0046872">
    <property type="term" value="F:metal ion binding"/>
    <property type="evidence" value="ECO:0007669"/>
    <property type="project" value="InterPro"/>
</dbReference>
<protein>
    <submittedName>
        <fullName evidence="5">ATP-grasp domain-containing protein</fullName>
    </submittedName>
</protein>
<dbReference type="Gene3D" id="3.40.50.20">
    <property type="match status" value="1"/>
</dbReference>
<name>A0AAE3NXL0_9BACT</name>
<dbReference type="AlphaFoldDB" id="A0AAE3NXL0"/>
<accession>A0AAE3NXL0</accession>
<gene>
    <name evidence="5" type="ORF">P0M35_07200</name>
</gene>
<dbReference type="Proteomes" id="UP001221302">
    <property type="component" value="Unassembled WGS sequence"/>
</dbReference>
<dbReference type="RefSeq" id="WP_321535699.1">
    <property type="nucleotide sequence ID" value="NZ_JARGDL010000008.1"/>
</dbReference>
<dbReference type="PANTHER" id="PTHR23132">
    <property type="entry name" value="D-ALANINE--D-ALANINE LIGASE"/>
    <property type="match status" value="1"/>
</dbReference>
<comment type="similarity">
    <text evidence="1">Belongs to the D-alanine--D-alanine ligase family.</text>
</comment>
<keyword evidence="2" id="KW-0436">Ligase</keyword>
<evidence type="ECO:0000259" key="4">
    <source>
        <dbReference type="PROSITE" id="PS50975"/>
    </source>
</evidence>
<keyword evidence="3" id="KW-0547">Nucleotide-binding</keyword>
<dbReference type="GO" id="GO:0008716">
    <property type="term" value="F:D-alanine-D-alanine ligase activity"/>
    <property type="evidence" value="ECO:0007669"/>
    <property type="project" value="InterPro"/>
</dbReference>
<dbReference type="SUPFAM" id="SSF56059">
    <property type="entry name" value="Glutathione synthetase ATP-binding domain-like"/>
    <property type="match status" value="1"/>
</dbReference>
<organism evidence="5 6">
    <name type="scientific">Stygiobacter electus</name>
    <dbReference type="NCBI Taxonomy" id="3032292"/>
    <lineage>
        <taxon>Bacteria</taxon>
        <taxon>Pseudomonadati</taxon>
        <taxon>Ignavibacteriota</taxon>
        <taxon>Ignavibacteria</taxon>
        <taxon>Ignavibacteriales</taxon>
        <taxon>Melioribacteraceae</taxon>
        <taxon>Stygiobacter</taxon>
    </lineage>
</organism>
<evidence type="ECO:0000256" key="3">
    <source>
        <dbReference type="PROSITE-ProRule" id="PRU00409"/>
    </source>
</evidence>
<proteinExistence type="inferred from homology"/>
<dbReference type="InterPro" id="IPR011095">
    <property type="entry name" value="Dala_Dala_lig_C"/>
</dbReference>
<comment type="caution">
    <text evidence="5">The sequence shown here is derived from an EMBL/GenBank/DDBJ whole genome shotgun (WGS) entry which is preliminary data.</text>
</comment>
<feature type="domain" description="ATP-grasp" evidence="4">
    <location>
        <begin position="126"/>
        <end position="338"/>
    </location>
</feature>
<dbReference type="GO" id="GO:0005524">
    <property type="term" value="F:ATP binding"/>
    <property type="evidence" value="ECO:0007669"/>
    <property type="project" value="UniProtKB-UniRule"/>
</dbReference>
<dbReference type="PANTHER" id="PTHR23132:SF23">
    <property type="entry name" value="D-ALANINE--D-ALANINE LIGASE B"/>
    <property type="match status" value="1"/>
</dbReference>
<dbReference type="EMBL" id="JARGDL010000008">
    <property type="protein sequence ID" value="MDF1611931.1"/>
    <property type="molecule type" value="Genomic_DNA"/>
</dbReference>
<evidence type="ECO:0000313" key="5">
    <source>
        <dbReference type="EMBL" id="MDF1611931.1"/>
    </source>
</evidence>
<dbReference type="Pfam" id="PF07478">
    <property type="entry name" value="Dala_Dala_lig_C"/>
    <property type="match status" value="1"/>
</dbReference>
<dbReference type="InterPro" id="IPR011761">
    <property type="entry name" value="ATP-grasp"/>
</dbReference>